<evidence type="ECO:0000313" key="2">
    <source>
        <dbReference type="Proteomes" id="UP000316316"/>
    </source>
</evidence>
<dbReference type="EMBL" id="PDXQ01000002">
    <property type="protein sequence ID" value="TRZ28503.1"/>
    <property type="molecule type" value="Genomic_DNA"/>
</dbReference>
<accession>A0A4P8KAJ8</accession>
<comment type="caution">
    <text evidence="1">The sequence shown here is derived from an EMBL/GenBank/DDBJ whole genome shotgun (WGS) entry which is preliminary data.</text>
</comment>
<dbReference type="AlphaFoldDB" id="A0A4P8KAJ8"/>
<dbReference type="GeneID" id="69570157"/>
<gene>
    <name evidence="1" type="ORF">AUF17_17460</name>
</gene>
<reference evidence="1 2" key="1">
    <citation type="submission" date="2017-10" db="EMBL/GenBank/DDBJ databases">
        <title>FDA dAtabase for Regulatory Grade micrObial Sequences (FDA-ARGOS): Supporting development and validation of Infectious Disease Dx tests.</title>
        <authorList>
            <person name="Campos J."/>
            <person name="Goldberg B."/>
            <person name="Tallon L.J."/>
            <person name="Sadzewicz L."/>
            <person name="Sengamalay N."/>
            <person name="Ott S."/>
            <person name="Godinez A."/>
            <person name="Nagaraj S."/>
            <person name="Vyas G."/>
            <person name="Aluvathingal J."/>
            <person name="Nadendla S."/>
            <person name="Geyer C."/>
            <person name="Nandy P."/>
            <person name="Hobson J."/>
            <person name="Sichtig H."/>
        </authorList>
    </citation>
    <scope>NUCLEOTIDE SEQUENCE [LARGE SCALE GENOMIC DNA]</scope>
    <source>
        <strain evidence="1 2">FDAARGOS_185</strain>
    </source>
</reference>
<dbReference type="Proteomes" id="UP000316316">
    <property type="component" value="Unassembled WGS sequence"/>
</dbReference>
<sequence>MNTYVKVIDRNGEDYYFAEVEYEKGIIGISRHRGLYKVREREIYPCDVREIIIEKTSEERTISFYHDKEHYTFFDSGNGIVSFLNLKVNPLFFSKVI</sequence>
<organism evidence="1 2">
    <name type="scientific">Enterococcus avium</name>
    <name type="common">Streptococcus avium</name>
    <dbReference type="NCBI Taxonomy" id="33945"/>
    <lineage>
        <taxon>Bacteria</taxon>
        <taxon>Bacillati</taxon>
        <taxon>Bacillota</taxon>
        <taxon>Bacilli</taxon>
        <taxon>Lactobacillales</taxon>
        <taxon>Enterococcaceae</taxon>
        <taxon>Enterococcus</taxon>
    </lineage>
</organism>
<dbReference type="RefSeq" id="WP_016179051.1">
    <property type="nucleotide sequence ID" value="NZ_CAAKNX010000128.1"/>
</dbReference>
<name>A0A4P8KAJ8_ENTAV</name>
<evidence type="ECO:0000313" key="1">
    <source>
        <dbReference type="EMBL" id="TRZ28503.1"/>
    </source>
</evidence>
<protein>
    <submittedName>
        <fullName evidence="1">Uncharacterized protein</fullName>
    </submittedName>
</protein>
<proteinExistence type="predicted"/>